<evidence type="ECO:0000313" key="2">
    <source>
        <dbReference type="EMBL" id="PSR53594.1"/>
    </source>
</evidence>
<organism evidence="2 3">
    <name type="scientific">Adhaeribacter arboris</name>
    <dbReference type="NCBI Taxonomy" id="2072846"/>
    <lineage>
        <taxon>Bacteria</taxon>
        <taxon>Pseudomonadati</taxon>
        <taxon>Bacteroidota</taxon>
        <taxon>Cytophagia</taxon>
        <taxon>Cytophagales</taxon>
        <taxon>Hymenobacteraceae</taxon>
        <taxon>Adhaeribacter</taxon>
    </lineage>
</organism>
<dbReference type="InterPro" id="IPR024478">
    <property type="entry name" value="HlyB_4HB_MCP"/>
</dbReference>
<accession>A0A2T2YDL0</accession>
<feature type="domain" description="Chemotaxis methyl-accepting receptor HlyB-like 4HB MCP" evidence="1">
    <location>
        <begin position="15"/>
        <end position="181"/>
    </location>
</feature>
<dbReference type="OrthoDB" id="1438991at2"/>
<keyword evidence="3" id="KW-1185">Reference proteome</keyword>
<reference evidence="2 3" key="1">
    <citation type="submission" date="2018-03" db="EMBL/GenBank/DDBJ databases">
        <title>Adhaeribacter sp. HMF7605 Genome sequencing and assembly.</title>
        <authorList>
            <person name="Kang H."/>
            <person name="Kang J."/>
            <person name="Cha I."/>
            <person name="Kim H."/>
            <person name="Joh K."/>
        </authorList>
    </citation>
    <scope>NUCLEOTIDE SEQUENCE [LARGE SCALE GENOMIC DNA]</scope>
    <source>
        <strain evidence="2 3">HMF7605</strain>
    </source>
</reference>
<protein>
    <recommendedName>
        <fullName evidence="1">Chemotaxis methyl-accepting receptor HlyB-like 4HB MCP domain-containing protein</fullName>
    </recommendedName>
</protein>
<dbReference type="EMBL" id="PYFT01000001">
    <property type="protein sequence ID" value="PSR53594.1"/>
    <property type="molecule type" value="Genomic_DNA"/>
</dbReference>
<dbReference type="AlphaFoldDB" id="A0A2T2YDL0"/>
<dbReference type="RefSeq" id="WP_106928376.1">
    <property type="nucleotide sequence ID" value="NZ_PYFT01000001.1"/>
</dbReference>
<evidence type="ECO:0000313" key="3">
    <source>
        <dbReference type="Proteomes" id="UP000240357"/>
    </source>
</evidence>
<dbReference type="Proteomes" id="UP000240357">
    <property type="component" value="Unassembled WGS sequence"/>
</dbReference>
<dbReference type="Pfam" id="PF12729">
    <property type="entry name" value="4HB_MCP_1"/>
    <property type="match status" value="1"/>
</dbReference>
<gene>
    <name evidence="2" type="ORF">AHMF7605_08665</name>
</gene>
<sequence>MQYLYRIHRKAKPALLLLVVVAIILGSSFIEKSLIKDMNTSVSSIYKDRLIPASELFHLNDLMYNKRLILEKYLEQPSPENTLPTEQQLAIYTSQIHSLIQKFETTYLVDEENKTFQEFKENMNRYNTLEKKLLTHTDLATSAPASEKEIAGVFTQIHQKLVALSDIQVKVGEELVNSSEAANGSARILSNLQIAIVLIITLVIQQALLMDSNPLIPKNLKNFRLN</sequence>
<comment type="caution">
    <text evidence="2">The sequence shown here is derived from an EMBL/GenBank/DDBJ whole genome shotgun (WGS) entry which is preliminary data.</text>
</comment>
<evidence type="ECO:0000259" key="1">
    <source>
        <dbReference type="Pfam" id="PF12729"/>
    </source>
</evidence>
<proteinExistence type="predicted"/>
<name>A0A2T2YDL0_9BACT</name>